<feature type="domain" description="Bulb-type lectin" evidence="22">
    <location>
        <begin position="56"/>
        <end position="182"/>
    </location>
</feature>
<dbReference type="SUPFAM" id="SSF56112">
    <property type="entry name" value="Protein kinase-like (PK-like)"/>
    <property type="match status" value="1"/>
</dbReference>
<evidence type="ECO:0000259" key="21">
    <source>
        <dbReference type="PROSITE" id="PS50011"/>
    </source>
</evidence>
<evidence type="ECO:0000256" key="13">
    <source>
        <dbReference type="ARBA" id="ARBA00023157"/>
    </source>
</evidence>
<dbReference type="InterPro" id="IPR024171">
    <property type="entry name" value="SRK-like_kinase"/>
</dbReference>
<dbReference type="SUPFAM" id="SSF51110">
    <property type="entry name" value="alpha-D-mannose-specific plant lectins"/>
    <property type="match status" value="1"/>
</dbReference>
<dbReference type="InterPro" id="IPR000719">
    <property type="entry name" value="Prot_kinase_dom"/>
</dbReference>
<dbReference type="PROSITE" id="PS50011">
    <property type="entry name" value="PROTEIN_KINASE_DOM"/>
    <property type="match status" value="1"/>
</dbReference>
<dbReference type="EC" id="2.7.11.1" evidence="18"/>
<feature type="transmembrane region" description="Helical" evidence="20">
    <location>
        <begin position="6"/>
        <end position="25"/>
    </location>
</feature>
<keyword evidence="13" id="KW-1015">Disulfide bond</keyword>
<dbReference type="GO" id="GO:0030246">
    <property type="term" value="F:carbohydrate binding"/>
    <property type="evidence" value="ECO:0007669"/>
    <property type="project" value="UniProtKB-KW"/>
</dbReference>
<comment type="similarity">
    <text evidence="18">Belongs to the protein kinase superfamily. Ser/Thr protein kinase family.</text>
</comment>
<keyword evidence="9 18" id="KW-0418">Kinase</keyword>
<keyword evidence="8 18" id="KW-0547">Nucleotide-binding</keyword>
<evidence type="ECO:0000256" key="9">
    <source>
        <dbReference type="ARBA" id="ARBA00022777"/>
    </source>
</evidence>
<dbReference type="Pfam" id="PF07714">
    <property type="entry name" value="PK_Tyr_Ser-Thr"/>
    <property type="match status" value="1"/>
</dbReference>
<dbReference type="GO" id="GO:0106310">
    <property type="term" value="F:protein serine kinase activity"/>
    <property type="evidence" value="ECO:0007669"/>
    <property type="project" value="RHEA"/>
</dbReference>
<dbReference type="Gene3D" id="2.90.10.30">
    <property type="match status" value="1"/>
</dbReference>
<evidence type="ECO:0000256" key="6">
    <source>
        <dbReference type="ARBA" id="ARBA00022729"/>
    </source>
</evidence>
<evidence type="ECO:0000256" key="7">
    <source>
        <dbReference type="ARBA" id="ARBA00022734"/>
    </source>
</evidence>
<evidence type="ECO:0000256" key="5">
    <source>
        <dbReference type="ARBA" id="ARBA00022692"/>
    </source>
</evidence>
<evidence type="ECO:0000259" key="23">
    <source>
        <dbReference type="PROSITE" id="PS50948"/>
    </source>
</evidence>
<feature type="binding site" evidence="19">
    <location>
        <position position="492"/>
    </location>
    <ligand>
        <name>ATP</name>
        <dbReference type="ChEBI" id="CHEBI:30616"/>
    </ligand>
</feature>
<protein>
    <recommendedName>
        <fullName evidence="18">Receptor-like serine/threonine-protein kinase</fullName>
        <ecNumber evidence="18">2.7.11.1</ecNumber>
    </recommendedName>
</protein>
<dbReference type="CDD" id="cd00028">
    <property type="entry name" value="B_lectin"/>
    <property type="match status" value="1"/>
</dbReference>
<dbReference type="AlphaFoldDB" id="B9FEC1"/>
<dbReference type="GO" id="GO:0051707">
    <property type="term" value="P:response to other organism"/>
    <property type="evidence" value="ECO:0007669"/>
    <property type="project" value="UniProtKB-ARBA"/>
</dbReference>
<evidence type="ECO:0000256" key="8">
    <source>
        <dbReference type="ARBA" id="ARBA00022741"/>
    </source>
</evidence>
<evidence type="ECO:0000256" key="4">
    <source>
        <dbReference type="ARBA" id="ARBA00022679"/>
    </source>
</evidence>
<dbReference type="GO" id="GO:0016020">
    <property type="term" value="C:membrane"/>
    <property type="evidence" value="ECO:0007669"/>
    <property type="project" value="UniProtKB-SubCell"/>
</dbReference>
<feature type="domain" description="Apple" evidence="23">
    <location>
        <begin position="369"/>
        <end position="441"/>
    </location>
</feature>
<dbReference type="FunFam" id="3.30.200.20:FF:000178">
    <property type="entry name" value="serine/threonine-protein kinase PBS1-like"/>
    <property type="match status" value="1"/>
</dbReference>
<feature type="domain" description="Protein kinase" evidence="21">
    <location>
        <begin position="465"/>
        <end position="747"/>
    </location>
</feature>
<dbReference type="GO" id="GO:0004674">
    <property type="term" value="F:protein serine/threonine kinase activity"/>
    <property type="evidence" value="ECO:0007669"/>
    <property type="project" value="UniProtKB-KW"/>
</dbReference>
<evidence type="ECO:0000313" key="24">
    <source>
        <dbReference type="EMBL" id="EEE60704.1"/>
    </source>
</evidence>
<evidence type="ECO:0000256" key="12">
    <source>
        <dbReference type="ARBA" id="ARBA00023136"/>
    </source>
</evidence>
<keyword evidence="4 18" id="KW-0808">Transferase</keyword>
<gene>
    <name evidence="24" type="ORF">OsJ_14195</name>
</gene>
<keyword evidence="11 20" id="KW-1133">Transmembrane helix</keyword>
<dbReference type="PROSITE" id="PS00107">
    <property type="entry name" value="PROTEIN_KINASE_ATP"/>
    <property type="match status" value="1"/>
</dbReference>
<keyword evidence="2 18" id="KW-0723">Serine/threonine-protein kinase</keyword>
<organism evidence="24">
    <name type="scientific">Oryza sativa subsp. japonica</name>
    <name type="common">Rice</name>
    <dbReference type="NCBI Taxonomy" id="39947"/>
    <lineage>
        <taxon>Eukaryota</taxon>
        <taxon>Viridiplantae</taxon>
        <taxon>Streptophyta</taxon>
        <taxon>Embryophyta</taxon>
        <taxon>Tracheophyta</taxon>
        <taxon>Spermatophyta</taxon>
        <taxon>Magnoliopsida</taxon>
        <taxon>Liliopsida</taxon>
        <taxon>Poales</taxon>
        <taxon>Poaceae</taxon>
        <taxon>BOP clade</taxon>
        <taxon>Oryzoideae</taxon>
        <taxon>Oryzeae</taxon>
        <taxon>Oryzinae</taxon>
        <taxon>Oryza</taxon>
        <taxon>Oryza sativa</taxon>
    </lineage>
</organism>
<dbReference type="EMBL" id="CM000141">
    <property type="protein sequence ID" value="EEE60704.1"/>
    <property type="molecule type" value="Genomic_DNA"/>
</dbReference>
<reference evidence="24" key="1">
    <citation type="journal article" date="2005" name="PLoS Biol.">
        <title>The genomes of Oryza sativa: a history of duplications.</title>
        <authorList>
            <person name="Yu J."/>
            <person name="Wang J."/>
            <person name="Lin W."/>
            <person name="Li S."/>
            <person name="Li H."/>
            <person name="Zhou J."/>
            <person name="Ni P."/>
            <person name="Dong W."/>
            <person name="Hu S."/>
            <person name="Zeng C."/>
            <person name="Zhang J."/>
            <person name="Zhang Y."/>
            <person name="Li R."/>
            <person name="Xu Z."/>
            <person name="Li S."/>
            <person name="Li X."/>
            <person name="Zheng H."/>
            <person name="Cong L."/>
            <person name="Lin L."/>
            <person name="Yin J."/>
            <person name="Geng J."/>
            <person name="Li G."/>
            <person name="Shi J."/>
            <person name="Liu J."/>
            <person name="Lv H."/>
            <person name="Li J."/>
            <person name="Wang J."/>
            <person name="Deng Y."/>
            <person name="Ran L."/>
            <person name="Shi X."/>
            <person name="Wang X."/>
            <person name="Wu Q."/>
            <person name="Li C."/>
            <person name="Ren X."/>
            <person name="Wang J."/>
            <person name="Wang X."/>
            <person name="Li D."/>
            <person name="Liu D."/>
            <person name="Zhang X."/>
            <person name="Ji Z."/>
            <person name="Zhao W."/>
            <person name="Sun Y."/>
            <person name="Zhang Z."/>
            <person name="Bao J."/>
            <person name="Han Y."/>
            <person name="Dong L."/>
            <person name="Ji J."/>
            <person name="Chen P."/>
            <person name="Wu S."/>
            <person name="Liu J."/>
            <person name="Xiao Y."/>
            <person name="Bu D."/>
            <person name="Tan J."/>
            <person name="Yang L."/>
            <person name="Ye C."/>
            <person name="Zhang J."/>
            <person name="Xu J."/>
            <person name="Zhou Y."/>
            <person name="Yu Y."/>
            <person name="Zhang B."/>
            <person name="Zhuang S."/>
            <person name="Wei H."/>
            <person name="Liu B."/>
            <person name="Lei M."/>
            <person name="Yu H."/>
            <person name="Li Y."/>
            <person name="Xu H."/>
            <person name="Wei S."/>
            <person name="He X."/>
            <person name="Fang L."/>
            <person name="Zhang Z."/>
            <person name="Zhang Y."/>
            <person name="Huang X."/>
            <person name="Su Z."/>
            <person name="Tong W."/>
            <person name="Li J."/>
            <person name="Tong Z."/>
            <person name="Li S."/>
            <person name="Ye J."/>
            <person name="Wang L."/>
            <person name="Fang L."/>
            <person name="Lei T."/>
            <person name="Chen C."/>
            <person name="Chen H."/>
            <person name="Xu Z."/>
            <person name="Li H."/>
            <person name="Huang H."/>
            <person name="Zhang F."/>
            <person name="Xu H."/>
            <person name="Li N."/>
            <person name="Zhao C."/>
            <person name="Li S."/>
            <person name="Dong L."/>
            <person name="Huang Y."/>
            <person name="Li L."/>
            <person name="Xi Y."/>
            <person name="Qi Q."/>
            <person name="Li W."/>
            <person name="Zhang B."/>
            <person name="Hu W."/>
            <person name="Zhang Y."/>
            <person name="Tian X."/>
            <person name="Jiao Y."/>
            <person name="Liang X."/>
            <person name="Jin J."/>
            <person name="Gao L."/>
            <person name="Zheng W."/>
            <person name="Hao B."/>
            <person name="Liu S."/>
            <person name="Wang W."/>
            <person name="Yuan L."/>
            <person name="Cao M."/>
            <person name="McDermott J."/>
            <person name="Samudrala R."/>
            <person name="Wang J."/>
            <person name="Wong G.K."/>
            <person name="Yang H."/>
        </authorList>
    </citation>
    <scope>NUCLEOTIDE SEQUENCE [LARGE SCALE GENOMIC DNA]</scope>
</reference>
<dbReference type="PROSITE" id="PS50927">
    <property type="entry name" value="BULB_LECTIN"/>
    <property type="match status" value="1"/>
</dbReference>
<evidence type="ECO:0000256" key="2">
    <source>
        <dbReference type="ARBA" id="ARBA00022527"/>
    </source>
</evidence>
<dbReference type="Pfam" id="PF08276">
    <property type="entry name" value="PAN_2"/>
    <property type="match status" value="1"/>
</dbReference>
<accession>B9FEC1</accession>
<dbReference type="CDD" id="cd01098">
    <property type="entry name" value="PAN_AP_plant"/>
    <property type="match status" value="1"/>
</dbReference>
<evidence type="ECO:0000256" key="3">
    <source>
        <dbReference type="ARBA" id="ARBA00022536"/>
    </source>
</evidence>
<feature type="transmembrane region" description="Helical" evidence="20">
    <location>
        <begin position="89"/>
        <end position="108"/>
    </location>
</feature>
<dbReference type="PROSITE" id="PS00108">
    <property type="entry name" value="PROTEIN_KINASE_ST"/>
    <property type="match status" value="1"/>
</dbReference>
<dbReference type="FunFam" id="1.10.510.10:FF:001023">
    <property type="entry name" value="Os07g0541700 protein"/>
    <property type="match status" value="1"/>
</dbReference>
<dbReference type="SMART" id="SM00108">
    <property type="entry name" value="B_lectin"/>
    <property type="match status" value="1"/>
</dbReference>
<evidence type="ECO:0000256" key="14">
    <source>
        <dbReference type="ARBA" id="ARBA00023170"/>
    </source>
</evidence>
<dbReference type="InterPro" id="IPR017441">
    <property type="entry name" value="Protein_kinase_ATP_BS"/>
</dbReference>
<reference evidence="24" key="2">
    <citation type="submission" date="2008-12" db="EMBL/GenBank/DDBJ databases">
        <title>Improved gene annotation of the rice (Oryza sativa) genomes.</title>
        <authorList>
            <person name="Wang J."/>
            <person name="Li R."/>
            <person name="Fan W."/>
            <person name="Huang Q."/>
            <person name="Zhang J."/>
            <person name="Zhou Y."/>
            <person name="Hu Y."/>
            <person name="Zi S."/>
            <person name="Li J."/>
            <person name="Ni P."/>
            <person name="Zheng H."/>
            <person name="Zhang Y."/>
            <person name="Zhao M."/>
            <person name="Hao Q."/>
            <person name="McDermott J."/>
            <person name="Samudrala R."/>
            <person name="Kristiansen K."/>
            <person name="Wong G.K.-S."/>
        </authorList>
    </citation>
    <scope>NUCLEOTIDE SEQUENCE</scope>
</reference>
<dbReference type="Proteomes" id="UP000007752">
    <property type="component" value="Chromosome 4"/>
</dbReference>
<evidence type="ECO:0000256" key="11">
    <source>
        <dbReference type="ARBA" id="ARBA00022989"/>
    </source>
</evidence>
<keyword evidence="12 20" id="KW-0472">Membrane</keyword>
<name>B9FEC1_ORYSJ</name>
<evidence type="ECO:0000256" key="10">
    <source>
        <dbReference type="ARBA" id="ARBA00022840"/>
    </source>
</evidence>
<keyword evidence="3" id="KW-0245">EGF-like domain</keyword>
<dbReference type="SMART" id="SM00220">
    <property type="entry name" value="S_TKc"/>
    <property type="match status" value="1"/>
</dbReference>
<dbReference type="PIRSF" id="PIRSF000641">
    <property type="entry name" value="SRK"/>
    <property type="match status" value="1"/>
</dbReference>
<keyword evidence="14" id="KW-0675">Receptor</keyword>
<comment type="catalytic activity">
    <reaction evidence="16 18">
        <text>L-threonyl-[protein] + ATP = O-phospho-L-threonyl-[protein] + ADP + H(+)</text>
        <dbReference type="Rhea" id="RHEA:46608"/>
        <dbReference type="Rhea" id="RHEA-COMP:11060"/>
        <dbReference type="Rhea" id="RHEA-COMP:11605"/>
        <dbReference type="ChEBI" id="CHEBI:15378"/>
        <dbReference type="ChEBI" id="CHEBI:30013"/>
        <dbReference type="ChEBI" id="CHEBI:30616"/>
        <dbReference type="ChEBI" id="CHEBI:61977"/>
        <dbReference type="ChEBI" id="CHEBI:456216"/>
        <dbReference type="EC" id="2.7.11.1"/>
    </reaction>
</comment>
<evidence type="ECO:0000256" key="16">
    <source>
        <dbReference type="ARBA" id="ARBA00047899"/>
    </source>
</evidence>
<dbReference type="PANTHER" id="PTHR47976:SF30">
    <property type="entry name" value="RECEPTOR-LIKE SERINE_THREONINE-PROTEIN KINASE"/>
    <property type="match status" value="1"/>
</dbReference>
<evidence type="ECO:0000256" key="17">
    <source>
        <dbReference type="ARBA" id="ARBA00048679"/>
    </source>
</evidence>
<proteinExistence type="inferred from homology"/>
<keyword evidence="10 18" id="KW-0067">ATP-binding</keyword>
<evidence type="ECO:0000256" key="19">
    <source>
        <dbReference type="PROSITE-ProRule" id="PRU10141"/>
    </source>
</evidence>
<dbReference type="FunFam" id="2.90.10.30:FF:000003">
    <property type="entry name" value="Os04g0303100 protein"/>
    <property type="match status" value="1"/>
</dbReference>
<evidence type="ECO:0000256" key="15">
    <source>
        <dbReference type="ARBA" id="ARBA00023180"/>
    </source>
</evidence>
<dbReference type="Gene3D" id="1.10.510.10">
    <property type="entry name" value="Transferase(Phosphotransferase) domain 1"/>
    <property type="match status" value="2"/>
</dbReference>
<dbReference type="InterPro" id="IPR001245">
    <property type="entry name" value="Ser-Thr/Tyr_kinase_cat_dom"/>
</dbReference>
<dbReference type="InterPro" id="IPR008271">
    <property type="entry name" value="Ser/Thr_kinase_AS"/>
</dbReference>
<sequence length="747" mass="83968">MHPANLFAGFTVLVVMVLAVAAGTLPRQRSDYPMANLSTLWVNNRNRLPDSITYDDGSMVRSILLLSPQTFYGPSFAAGFFCTPPCREFIFAVFIVFTSSGALFPVAVNEVIWCANRGSPLGEDATLELTGDGDLVLREKANGRLVWSSGTSGRSVQGMEITENGNLVLFDQRNGTVWQSFDHPTDALVPGQSLLQGMILKANTSPTNWTESKIYITILQDGVYGYVESTPPQLYYNYVVSTNKSKRVPTTVTFTNGCFSIFVQSTQPGNPDGRIALPEAKSIQYIRLEPDGHLRLYEWSSEEKWTVVSDVTKLSLDDCDFPKVCGEYGICTGGQCICPPESNSSSSYFQPVDEWKLNLGCVPVTPISCQEMQNHHLLTLSDVSYFDVSQPIANPTNKDDCKQACLKNCSCRAVMFMYFHNDSHGTCHSLTERRKYRERDEELDFDIMPGMPTRFSFQKLRKSTEDFSKKLGEGGFGSVYEGKISEEKVAVKRLESARQGKKEFLAEVETIGSIEHINLVRLIGVCVEKSNRLLVYEYMSRGSLDRWIYYHHNNAPLDWSTRCRIILDIAKGLCYLHEECRRKIAHLDIKPQNILLDDNFNAKLADFGLSKLIDRDQSKFGVVLMEIISGRKNIDISQPEEAVQLINLLREKAQNSQLIDMIDKHSNDMVSHQEEVIQMMKLAMWCLQNDSDRRPSMSMVVKVLEGAMRVENCLDYSFFNANSVISVQGIPSTYSAPPRASILSSPR</sequence>
<evidence type="ECO:0000256" key="18">
    <source>
        <dbReference type="PIRNR" id="PIRNR000641"/>
    </source>
</evidence>
<keyword evidence="5 20" id="KW-0812">Transmembrane</keyword>
<dbReference type="InterPro" id="IPR036426">
    <property type="entry name" value="Bulb-type_lectin_dom_sf"/>
</dbReference>
<comment type="subcellular location">
    <subcellularLocation>
        <location evidence="1">Membrane</location>
        <topology evidence="1">Single-pass type I membrane protein</topology>
    </subcellularLocation>
</comment>
<dbReference type="Pfam" id="PF01453">
    <property type="entry name" value="B_lectin"/>
    <property type="match status" value="1"/>
</dbReference>
<dbReference type="PANTHER" id="PTHR47976">
    <property type="entry name" value="G-TYPE LECTIN S-RECEPTOR-LIKE SERINE/THREONINE-PROTEIN KINASE SD2-5"/>
    <property type="match status" value="1"/>
</dbReference>
<comment type="catalytic activity">
    <reaction evidence="17 18">
        <text>L-seryl-[protein] + ATP = O-phospho-L-seryl-[protein] + ADP + H(+)</text>
        <dbReference type="Rhea" id="RHEA:17989"/>
        <dbReference type="Rhea" id="RHEA-COMP:9863"/>
        <dbReference type="Rhea" id="RHEA-COMP:11604"/>
        <dbReference type="ChEBI" id="CHEBI:15378"/>
        <dbReference type="ChEBI" id="CHEBI:29999"/>
        <dbReference type="ChEBI" id="CHEBI:30616"/>
        <dbReference type="ChEBI" id="CHEBI:83421"/>
        <dbReference type="ChEBI" id="CHEBI:456216"/>
        <dbReference type="EC" id="2.7.11.1"/>
    </reaction>
</comment>
<dbReference type="InterPro" id="IPR001480">
    <property type="entry name" value="Bulb-type_lectin_dom"/>
</dbReference>
<evidence type="ECO:0000259" key="22">
    <source>
        <dbReference type="PROSITE" id="PS50927"/>
    </source>
</evidence>
<dbReference type="GO" id="GO:0005524">
    <property type="term" value="F:ATP binding"/>
    <property type="evidence" value="ECO:0007669"/>
    <property type="project" value="UniProtKB-UniRule"/>
</dbReference>
<dbReference type="InterPro" id="IPR011009">
    <property type="entry name" value="Kinase-like_dom_sf"/>
</dbReference>
<dbReference type="InterPro" id="IPR051343">
    <property type="entry name" value="G-type_lectin_kinases/EP1-like"/>
</dbReference>
<keyword evidence="7" id="KW-0430">Lectin</keyword>
<dbReference type="PROSITE" id="PS50948">
    <property type="entry name" value="PAN"/>
    <property type="match status" value="1"/>
</dbReference>
<dbReference type="Gene3D" id="3.30.200.20">
    <property type="entry name" value="Phosphorylase Kinase, domain 1"/>
    <property type="match status" value="1"/>
</dbReference>
<dbReference type="InterPro" id="IPR003609">
    <property type="entry name" value="Pan_app"/>
</dbReference>
<keyword evidence="15" id="KW-0325">Glycoprotein</keyword>
<evidence type="ECO:0000256" key="20">
    <source>
        <dbReference type="SAM" id="Phobius"/>
    </source>
</evidence>
<keyword evidence="6" id="KW-0732">Signal</keyword>
<evidence type="ECO:0000256" key="1">
    <source>
        <dbReference type="ARBA" id="ARBA00004479"/>
    </source>
</evidence>